<protein>
    <submittedName>
        <fullName evidence="1">Uncharacterized protein</fullName>
    </submittedName>
</protein>
<dbReference type="SUPFAM" id="SSF53448">
    <property type="entry name" value="Nucleotide-diphospho-sugar transferases"/>
    <property type="match status" value="1"/>
</dbReference>
<evidence type="ECO:0000313" key="1">
    <source>
        <dbReference type="EMBL" id="MPM78348.1"/>
    </source>
</evidence>
<dbReference type="EMBL" id="VSSQ01028580">
    <property type="protein sequence ID" value="MPM78348.1"/>
    <property type="molecule type" value="Genomic_DNA"/>
</dbReference>
<gene>
    <name evidence="1" type="ORF">SDC9_125359</name>
</gene>
<accession>A0A645CN65</accession>
<organism evidence="1">
    <name type="scientific">bioreactor metagenome</name>
    <dbReference type="NCBI Taxonomy" id="1076179"/>
    <lineage>
        <taxon>unclassified sequences</taxon>
        <taxon>metagenomes</taxon>
        <taxon>ecological metagenomes</taxon>
    </lineage>
</organism>
<comment type="caution">
    <text evidence="1">The sequence shown here is derived from an EMBL/GenBank/DDBJ whole genome shotgun (WGS) entry which is preliminary data.</text>
</comment>
<reference evidence="1" key="1">
    <citation type="submission" date="2019-08" db="EMBL/GenBank/DDBJ databases">
        <authorList>
            <person name="Kucharzyk K."/>
            <person name="Murdoch R.W."/>
            <person name="Higgins S."/>
            <person name="Loffler F."/>
        </authorList>
    </citation>
    <scope>NUCLEOTIDE SEQUENCE</scope>
</reference>
<dbReference type="InterPro" id="IPR029044">
    <property type="entry name" value="Nucleotide-diphossugar_trans"/>
</dbReference>
<sequence length="212" mass="25218">MKTAQENTEIITNEDIEVIEFTNIEALEQLYGKFSPQLFVAWGKLYKASLFNDITYPYGRIHEDDFTTYKVLYKAKKTVLTTEKLLYYWQRSDSIMGSGFKPKNVLDLLDAYEERAIFLHENNLTDLLSETYKSIFFIYIRIYLELYKFLPVISKEEFVDRFTDFKVQLRASKQSNSFKLTYELFSSFPILFKGVYKLIHLFKVDRLLMGMH</sequence>
<dbReference type="AlphaFoldDB" id="A0A645CN65"/>
<proteinExistence type="predicted"/>
<name>A0A645CN65_9ZZZZ</name>